<evidence type="ECO:0000313" key="2">
    <source>
        <dbReference type="Proteomes" id="UP001189624"/>
    </source>
</evidence>
<keyword evidence="2" id="KW-1185">Reference proteome</keyword>
<sequence>MWLGLMWHQRGRRKDFRDKGAYGCRLGLVLVELAIRDTSSESGVRDGGDWTGNGRLGDWEMEMQRLVKEKCQDEGRLVVRDEDGGCGRWPRSNRNGCLGFLIKGCEQGCKGVGRMKMRVSEK</sequence>
<gene>
    <name evidence="1" type="ORF">AYBTSS11_LOCUS20571</name>
</gene>
<protein>
    <submittedName>
        <fullName evidence="1">Uncharacterized protein</fullName>
    </submittedName>
</protein>
<evidence type="ECO:0000313" key="1">
    <source>
        <dbReference type="EMBL" id="CAJ1964918.1"/>
    </source>
</evidence>
<organism evidence="1 2">
    <name type="scientific">Sphenostylis stenocarpa</name>
    <dbReference type="NCBI Taxonomy" id="92480"/>
    <lineage>
        <taxon>Eukaryota</taxon>
        <taxon>Viridiplantae</taxon>
        <taxon>Streptophyta</taxon>
        <taxon>Embryophyta</taxon>
        <taxon>Tracheophyta</taxon>
        <taxon>Spermatophyta</taxon>
        <taxon>Magnoliopsida</taxon>
        <taxon>eudicotyledons</taxon>
        <taxon>Gunneridae</taxon>
        <taxon>Pentapetalae</taxon>
        <taxon>rosids</taxon>
        <taxon>fabids</taxon>
        <taxon>Fabales</taxon>
        <taxon>Fabaceae</taxon>
        <taxon>Papilionoideae</taxon>
        <taxon>50 kb inversion clade</taxon>
        <taxon>NPAAA clade</taxon>
        <taxon>indigoferoid/millettioid clade</taxon>
        <taxon>Phaseoleae</taxon>
        <taxon>Sphenostylis</taxon>
    </lineage>
</organism>
<reference evidence="1" key="1">
    <citation type="submission" date="2023-10" db="EMBL/GenBank/DDBJ databases">
        <authorList>
            <person name="Domelevo Entfellner J.-B."/>
        </authorList>
    </citation>
    <scope>NUCLEOTIDE SEQUENCE</scope>
</reference>
<dbReference type="EMBL" id="OY731403">
    <property type="protein sequence ID" value="CAJ1964918.1"/>
    <property type="molecule type" value="Genomic_DNA"/>
</dbReference>
<dbReference type="AlphaFoldDB" id="A0AA86VZI9"/>
<accession>A0AA86VZI9</accession>
<name>A0AA86VZI9_9FABA</name>
<proteinExistence type="predicted"/>
<dbReference type="Proteomes" id="UP001189624">
    <property type="component" value="Chromosome 6"/>
</dbReference>
<dbReference type="Gramene" id="rna-AYBTSS11_LOCUS20571">
    <property type="protein sequence ID" value="CAJ1964918.1"/>
    <property type="gene ID" value="gene-AYBTSS11_LOCUS20571"/>
</dbReference>